<dbReference type="AlphaFoldDB" id="A0A507BFG9"/>
<dbReference type="Gene3D" id="3.40.50.1820">
    <property type="entry name" value="alpha/beta hydrolase"/>
    <property type="match status" value="1"/>
</dbReference>
<evidence type="ECO:0000256" key="3">
    <source>
        <dbReference type="SAM" id="Phobius"/>
    </source>
</evidence>
<accession>A0A507BFG9</accession>
<feature type="transmembrane region" description="Helical" evidence="3">
    <location>
        <begin position="52"/>
        <end position="75"/>
    </location>
</feature>
<reference evidence="4 5" key="1">
    <citation type="submission" date="2019-06" db="EMBL/GenBank/DDBJ databases">
        <title>Draft genome sequence of the filamentous fungus Phialemoniopsis curvata isolated from diesel fuel.</title>
        <authorList>
            <person name="Varaljay V.A."/>
            <person name="Lyon W.J."/>
            <person name="Crouch A.L."/>
            <person name="Drake C.E."/>
            <person name="Hollomon J.M."/>
            <person name="Nadeau L.J."/>
            <person name="Nunn H.S."/>
            <person name="Stevenson B.S."/>
            <person name="Bojanowski C.L."/>
            <person name="Crookes-Goodson W.J."/>
        </authorList>
    </citation>
    <scope>NUCLEOTIDE SEQUENCE [LARGE SCALE GENOMIC DNA]</scope>
    <source>
        <strain evidence="4 5">D216</strain>
    </source>
</reference>
<feature type="transmembrane region" description="Helical" evidence="3">
    <location>
        <begin position="185"/>
        <end position="207"/>
    </location>
</feature>
<evidence type="ECO:0000256" key="2">
    <source>
        <dbReference type="ARBA" id="ARBA00006727"/>
    </source>
</evidence>
<evidence type="ECO:0000313" key="5">
    <source>
        <dbReference type="Proteomes" id="UP000319257"/>
    </source>
</evidence>
<dbReference type="OrthoDB" id="2213137at2759"/>
<dbReference type="Gene3D" id="1.20.1250.20">
    <property type="entry name" value="MFS general substrate transporter like domains"/>
    <property type="match status" value="2"/>
</dbReference>
<comment type="similarity">
    <text evidence="2">Belongs to the major facilitator superfamily. Monocarboxylate porter (TC 2.A.1.13) family.</text>
</comment>
<dbReference type="SUPFAM" id="SSF103473">
    <property type="entry name" value="MFS general substrate transporter"/>
    <property type="match status" value="1"/>
</dbReference>
<dbReference type="InterPro" id="IPR029058">
    <property type="entry name" value="AB_hydrolase_fold"/>
</dbReference>
<feature type="transmembrane region" description="Helical" evidence="3">
    <location>
        <begin position="122"/>
        <end position="143"/>
    </location>
</feature>
<feature type="transmembrane region" description="Helical" evidence="3">
    <location>
        <begin position="321"/>
        <end position="341"/>
    </location>
</feature>
<feature type="transmembrane region" description="Helical" evidence="3">
    <location>
        <begin position="149"/>
        <end position="173"/>
    </location>
</feature>
<dbReference type="InterPro" id="IPR000801">
    <property type="entry name" value="Esterase-like"/>
</dbReference>
<feature type="transmembrane region" description="Helical" evidence="3">
    <location>
        <begin position="256"/>
        <end position="279"/>
    </location>
</feature>
<proteinExistence type="inferred from homology"/>
<sequence>MTEDTTLQRPRHDHHLEVVASNTFSGSYADLQTLHPPSERPNQSKDAPEGGYGWVCVAATFFINAHTWGVNSAYGVFLSFYLSDNTFQSTSALEYAFVSSLSIAIAMLVSPLATYMTHHLGVRLVVAMGTILEAGSFIATSFVHESWQLMLSQGICFGLGMGLIFVSSVGVISHWFDKRRSLVNGIAAGGSGIGGLIYSLAVATMIPRLGLPWAMRILGIICLVVNTIGGLLLRLPHRNNASHKQPPMRLGIFRNPAYLSLLAWGIMSSMGYVGLLFSLSSYGVAVGLSQHQASIASALLNLGQAFGRPLFGFISDALDRVSMAIAATLFTGVFCFVAWIFAHSMGVICFFAIVVGLTAGTMWAAAGPIASEVVGLSELHGALGFFWFSIGAPMAVAEPIAVQLRGGTTASKPYLRVQIFIGSMYIGAYLTDGNSIFHSSLEELHRRLSFGVVGTREGVVVSIGYQIPPETGFLFEIRRSWDFTPAQSLTTGQKEGGAVEFIEFLEGTLKPFISARLMEKRGLRPGREALFGHSHGGLFCLHTLFTRPNLFDCFLASSPSISWHEEFVLREEQTFVTAVADATARKPSLMLFVGGQESTAQRRREEPEEVFAKRKQGHESRNVVGRTIALYDRLKDCPRLEHVSLDVYEAEDHCTAIPCALTRSFARFLDEWY</sequence>
<dbReference type="InterPro" id="IPR036259">
    <property type="entry name" value="MFS_trans_sf"/>
</dbReference>
<organism evidence="4 5">
    <name type="scientific">Thyridium curvatum</name>
    <dbReference type="NCBI Taxonomy" id="1093900"/>
    <lineage>
        <taxon>Eukaryota</taxon>
        <taxon>Fungi</taxon>
        <taxon>Dikarya</taxon>
        <taxon>Ascomycota</taxon>
        <taxon>Pezizomycotina</taxon>
        <taxon>Sordariomycetes</taxon>
        <taxon>Sordariomycetidae</taxon>
        <taxon>Thyridiales</taxon>
        <taxon>Thyridiaceae</taxon>
        <taxon>Thyridium</taxon>
    </lineage>
</organism>
<dbReference type="RefSeq" id="XP_030999807.1">
    <property type="nucleotide sequence ID" value="XM_031134592.1"/>
</dbReference>
<gene>
    <name evidence="4" type="ORF">E0L32_011820</name>
</gene>
<dbReference type="GO" id="GO:0016020">
    <property type="term" value="C:membrane"/>
    <property type="evidence" value="ECO:0007669"/>
    <property type="project" value="UniProtKB-SubCell"/>
</dbReference>
<keyword evidence="3" id="KW-1133">Transmembrane helix</keyword>
<dbReference type="EMBL" id="SKBQ01000120">
    <property type="protein sequence ID" value="TPX18096.1"/>
    <property type="molecule type" value="Genomic_DNA"/>
</dbReference>
<dbReference type="FunCoup" id="A0A507BFG9">
    <property type="interactions" value="131"/>
</dbReference>
<dbReference type="InterPro" id="IPR050327">
    <property type="entry name" value="Proton-linked_MCT"/>
</dbReference>
<dbReference type="GO" id="GO:0022857">
    <property type="term" value="F:transmembrane transporter activity"/>
    <property type="evidence" value="ECO:0007669"/>
    <property type="project" value="InterPro"/>
</dbReference>
<feature type="transmembrane region" description="Helical" evidence="3">
    <location>
        <begin position="95"/>
        <end position="115"/>
    </location>
</feature>
<name>A0A507BFG9_9PEZI</name>
<evidence type="ECO:0008006" key="6">
    <source>
        <dbReference type="Google" id="ProtNLM"/>
    </source>
</evidence>
<feature type="transmembrane region" description="Helical" evidence="3">
    <location>
        <begin position="213"/>
        <end position="235"/>
    </location>
</feature>
<evidence type="ECO:0000256" key="1">
    <source>
        <dbReference type="ARBA" id="ARBA00004141"/>
    </source>
</evidence>
<feature type="transmembrane region" description="Helical" evidence="3">
    <location>
        <begin position="348"/>
        <end position="370"/>
    </location>
</feature>
<dbReference type="InParanoid" id="A0A507BFG9"/>
<comment type="subcellular location">
    <subcellularLocation>
        <location evidence="1">Membrane</location>
        <topology evidence="1">Multi-pass membrane protein</topology>
    </subcellularLocation>
</comment>
<dbReference type="Pfam" id="PF00756">
    <property type="entry name" value="Esterase"/>
    <property type="match status" value="1"/>
</dbReference>
<dbReference type="InterPro" id="IPR011701">
    <property type="entry name" value="MFS"/>
</dbReference>
<keyword evidence="5" id="KW-1185">Reference proteome</keyword>
<dbReference type="CDD" id="cd17352">
    <property type="entry name" value="MFS_MCT_SLC16"/>
    <property type="match status" value="1"/>
</dbReference>
<dbReference type="Proteomes" id="UP000319257">
    <property type="component" value="Unassembled WGS sequence"/>
</dbReference>
<dbReference type="PANTHER" id="PTHR11360:SF315">
    <property type="entry name" value="TRANSPORTER MCH2-RELATED"/>
    <property type="match status" value="1"/>
</dbReference>
<dbReference type="GeneID" id="41979267"/>
<dbReference type="Pfam" id="PF07690">
    <property type="entry name" value="MFS_1"/>
    <property type="match status" value="1"/>
</dbReference>
<dbReference type="SUPFAM" id="SSF53474">
    <property type="entry name" value="alpha/beta-Hydrolases"/>
    <property type="match status" value="1"/>
</dbReference>
<comment type="caution">
    <text evidence="4">The sequence shown here is derived from an EMBL/GenBank/DDBJ whole genome shotgun (WGS) entry which is preliminary data.</text>
</comment>
<feature type="transmembrane region" description="Helical" evidence="3">
    <location>
        <begin position="414"/>
        <end position="431"/>
    </location>
</feature>
<feature type="transmembrane region" description="Helical" evidence="3">
    <location>
        <begin position="382"/>
        <end position="402"/>
    </location>
</feature>
<evidence type="ECO:0000313" key="4">
    <source>
        <dbReference type="EMBL" id="TPX18096.1"/>
    </source>
</evidence>
<dbReference type="PANTHER" id="PTHR11360">
    <property type="entry name" value="MONOCARBOXYLATE TRANSPORTER"/>
    <property type="match status" value="1"/>
</dbReference>
<keyword evidence="3" id="KW-0472">Membrane</keyword>
<keyword evidence="3" id="KW-0812">Transmembrane</keyword>
<protein>
    <recommendedName>
        <fullName evidence="6">Major facilitator superfamily (MFS) profile domain-containing protein</fullName>
    </recommendedName>
</protein>